<accession>A0A8S3VKI2</accession>
<evidence type="ECO:0000259" key="2">
    <source>
        <dbReference type="Pfam" id="PF23265"/>
    </source>
</evidence>
<dbReference type="OrthoDB" id="6159882at2759"/>
<dbReference type="InterPro" id="IPR056564">
    <property type="entry name" value="Ig-like_KY"/>
</dbReference>
<protein>
    <submittedName>
        <fullName evidence="3">NFX1-type zinc finger-containing protein 1</fullName>
    </submittedName>
</protein>
<feature type="compositionally biased region" description="Basic and acidic residues" evidence="1">
    <location>
        <begin position="519"/>
        <end position="551"/>
    </location>
</feature>
<feature type="compositionally biased region" description="Polar residues" evidence="1">
    <location>
        <begin position="619"/>
        <end position="630"/>
    </location>
</feature>
<gene>
    <name evidence="3" type="ORF">MEDL_66752</name>
</gene>
<dbReference type="EMBL" id="CAJPWZ010003265">
    <property type="protein sequence ID" value="CAG2255356.1"/>
    <property type="molecule type" value="Genomic_DNA"/>
</dbReference>
<dbReference type="PANTHER" id="PTHR47020">
    <property type="entry name" value="HILLARIN"/>
    <property type="match status" value="1"/>
</dbReference>
<feature type="domain" description="KY-like immunoglobulin-like" evidence="2">
    <location>
        <begin position="1060"/>
        <end position="1194"/>
    </location>
</feature>
<evidence type="ECO:0000313" key="4">
    <source>
        <dbReference type="Proteomes" id="UP000683360"/>
    </source>
</evidence>
<evidence type="ECO:0000256" key="1">
    <source>
        <dbReference type="SAM" id="MobiDB-lite"/>
    </source>
</evidence>
<comment type="caution">
    <text evidence="3">The sequence shown here is derived from an EMBL/GenBank/DDBJ whole genome shotgun (WGS) entry which is preliminary data.</text>
</comment>
<sequence length="2292" mass="259576">MSFCIIRNYGYTCTFVHQIAICDQKCEISLPCGHPCPGSCYSCRIKSRHSECKSHCEKELLCGHACQSKACMKCSPCQTSCVFTCPHSKCRSKCNDPCKPCKEKCPWECKHNKCTQLCFEECNRQRCEHDCDKTLSCGHLCPGYCGEPCPLECADCKPDMYIFKDTSKDNKIVTLLQCRHSFESSYLDAHIDEITNDLVSKCPCCGEIICYHPRYERILKKQKLALEDAKKQIGKVRINSKTLYPVCDARMLKSFERYTTSIATYLLIVQQTQCKNDFELEFKHAEILTKSILKVIDTTNDTSFKTCLQLSEKIFDLHIQWMLCLFTTKPKLLEKYYIADWFPPLVKSVRNASNNFQPELIESMEIILKENGGRLTDTKGHLTITGRDIVVVVSGMEKQIKKKQLIEILKPFISDMEGDGYLANTRRYPKLQNVVGIHSSDWTICQKGHALSTIMDSSCHTCEGNDNQQTEFEYYDGLQFATHGLTKPSNYRENKMSVGGDVRSMNSPQKLKNPSKNKHNSEHFHEGREQKRRGRGNETEKTMQVETHKTDGNTSRGGTDKSVEFKRDGLRDKNHDKGGRGYRGRGRPDGRSQEINGGQGRGNNRGRGRGRGHEDNKYGNESSFGRSQEFNGGQGRGNNRGRGHEDNKFSNESPVGRSQELNGGQGRGNNRGRGRVVVMKTRSIEMKIVVVEVETSFVDKVEVVVVVEVVVGVVVMKTTMMEMEFLMVEVANSVETDIKMILMTEDVDEVMVETGEVVMGSACTKPNSKFIPFENDSDEVIISTLLGKFGTGYLRSCTSPHYVRIPPEEDGYPDPRYVYNITDKSLKRGATLFADPNPNTGSETAGRSRTLPMTKAELDKHARKTPKSALDSFDDLIAYLEKPLYGKASRDEVMVRSLLVWLSNQKISSFKSKKGRSDTPRGFLSLLGQDRTTYSTVFTVLCRKANIKCAQIHGVCKAGNYQPGDRDNRRSQWNAVYLNDSWHIIHPYWVCRAVVGLKAGGWIKLEKGGKSIVKRQKADSGVVQNAFQEQYIMPDPIHFLYECHPDDKKWQLVQKPITREQFLDQAYLRPAFWELGMKLLSVNACALKTAGSATAITFQAPKVTANELNMDYEFLLKEGSSNVDEENKMLKAENMPRLVAKIRNGSEWNFHIQFPIEGIYKIIINGAHEYQHLTGLSEFQITCTEKSKDCRLTPFDPGLLGFGPGMTCEKAGLLLPSHQNGLVTTEKSKPIRMSFLLDSEVSKSLKVKTELVDADSEGLLLQQSDITTIIEKTELKIITKVVREGDYGLKIFTGSNTSSMTVVCNYFITTSYKFTYEKTNKRLARQNLLSCIENGKFSEIEKIEQGISRCIKEKVPETDSDIENAHRKVEVLKIKKGIPYGILVIADIHDAYMRRHLLTTETTILKIQQSQYIRIFTESVQHLEEYAFQLRNLEGFTQELPDILAAVGEFNHAHVTNETVVNTLVALSVLFGNKPKPIENKDDLPTLARDTKHKIQLKKDNIASSLSIEDARHAQVVIEKYTYKQTRNVNVAAASIHRWVTDVASTLISGRSEGDKKYLSSVSILLAALALTDAFTSIGIFIPDFTIYAFAEVTFSDENMEYPFCFVYLKEKIFSFIPIASMGAECSKSDVPKIVEPEPAVVEPEPVVVESEPIEIEREESPEPVENTPPPSIHKEPSIASSDDQNKASDFEEFFITFESDSDEINLPPTESDYPAPVPNSTEHYLTKKIQWFEDHDPNTGSDDADNDVEEREITKGEIDHHARTVQKSDLNSFDKLIKYLDTPIKGRPTRDEMMVRIILVWLSNQVVEQFVSEECTDKTPLGFLSLLGQRRSTYSTFFTVLCRAADVKCSQIHGVCKAGDYQPGDTNVDNLTCLWNAVYIQESWRIIHPYWVCRSVFGKRSSGWIKLEEDGKAIGQRTIAADGVVKNAFKEYYIMPDPSQFIYRCHPDSKEWQLLPTPISREIFLKQAYLLPPFWAMEMKLVSENECCLHSSGKTLTLTLETSKATANAINLDYEFLLKEGSSQREDENEMLKPENMPRYTPFLRLCEFKIICTKRTEGCRLIPFNPGKLGFGPGPESDRAGLLLPSHRNGIITIDRNSPTNLRFLLASDTYKSLNVETELVDFDLKDKKSSVKSVIEKDTKELKIITNIVQNGDYGLRISTSTGDDLERLTVVCNYLITTSNKLSREKANQRVARRKLLSSIENGTNIEITESINRCIKEKIFENDSDIENAQRKLDVLQFRKAIHDAVLRNHLGTIEKTIHCLKTSLYERIFWKAIQELDNRANELRSS</sequence>
<feature type="compositionally biased region" description="Basic and acidic residues" evidence="1">
    <location>
        <begin position="558"/>
        <end position="579"/>
    </location>
</feature>
<proteinExistence type="predicted"/>
<feature type="region of interest" description="Disordered" evidence="1">
    <location>
        <begin position="485"/>
        <end position="674"/>
    </location>
</feature>
<dbReference type="Proteomes" id="UP000683360">
    <property type="component" value="Unassembled WGS sequence"/>
</dbReference>
<dbReference type="InterPro" id="IPR053041">
    <property type="entry name" value="Transglut-like_Superfamily_Mod"/>
</dbReference>
<feature type="region of interest" description="Disordered" evidence="1">
    <location>
        <begin position="830"/>
        <end position="849"/>
    </location>
</feature>
<organism evidence="3 4">
    <name type="scientific">Mytilus edulis</name>
    <name type="common">Blue mussel</name>
    <dbReference type="NCBI Taxonomy" id="6550"/>
    <lineage>
        <taxon>Eukaryota</taxon>
        <taxon>Metazoa</taxon>
        <taxon>Spiralia</taxon>
        <taxon>Lophotrochozoa</taxon>
        <taxon>Mollusca</taxon>
        <taxon>Bivalvia</taxon>
        <taxon>Autobranchia</taxon>
        <taxon>Pteriomorphia</taxon>
        <taxon>Mytilida</taxon>
        <taxon>Mytiloidea</taxon>
        <taxon>Mytilidae</taxon>
        <taxon>Mytilinae</taxon>
        <taxon>Mytilus</taxon>
    </lineage>
</organism>
<evidence type="ECO:0000313" key="3">
    <source>
        <dbReference type="EMBL" id="CAG2255356.1"/>
    </source>
</evidence>
<reference evidence="3" key="1">
    <citation type="submission" date="2021-03" db="EMBL/GenBank/DDBJ databases">
        <authorList>
            <person name="Bekaert M."/>
        </authorList>
    </citation>
    <scope>NUCLEOTIDE SEQUENCE</scope>
</reference>
<dbReference type="PANTHER" id="PTHR47020:SF1">
    <property type="entry name" value="HILLARIN"/>
    <property type="match status" value="1"/>
</dbReference>
<feature type="compositionally biased region" description="Polar residues" evidence="1">
    <location>
        <begin position="837"/>
        <end position="847"/>
    </location>
</feature>
<feature type="region of interest" description="Disordered" evidence="1">
    <location>
        <begin position="1644"/>
        <end position="1686"/>
    </location>
</feature>
<dbReference type="Pfam" id="PF23265">
    <property type="entry name" value="Ig-like_KY"/>
    <property type="match status" value="1"/>
</dbReference>
<keyword evidence="4" id="KW-1185">Reference proteome</keyword>
<name>A0A8S3VKI2_MYTED</name>